<protein>
    <submittedName>
        <fullName evidence="2">Uncharacterized protein</fullName>
    </submittedName>
</protein>
<proteinExistence type="predicted"/>
<feature type="compositionally biased region" description="Basic and acidic residues" evidence="1">
    <location>
        <begin position="36"/>
        <end position="49"/>
    </location>
</feature>
<dbReference type="EMBL" id="CAUOFW020009569">
    <property type="protein sequence ID" value="CAK9186412.1"/>
    <property type="molecule type" value="Genomic_DNA"/>
</dbReference>
<gene>
    <name evidence="2" type="ORF">ILEXP_LOCUS56901</name>
</gene>
<accession>A0ABC8V0L4</accession>
<name>A0ABC8V0L4_9AQUA</name>
<evidence type="ECO:0000256" key="1">
    <source>
        <dbReference type="SAM" id="MobiDB-lite"/>
    </source>
</evidence>
<reference evidence="2 3" key="1">
    <citation type="submission" date="2024-02" db="EMBL/GenBank/DDBJ databases">
        <authorList>
            <person name="Vignale AGUSTIN F."/>
            <person name="Sosa J E."/>
            <person name="Modenutti C."/>
        </authorList>
    </citation>
    <scope>NUCLEOTIDE SEQUENCE [LARGE SCALE GENOMIC DNA]</scope>
</reference>
<feature type="compositionally biased region" description="Polar residues" evidence="1">
    <location>
        <begin position="1"/>
        <end position="12"/>
    </location>
</feature>
<evidence type="ECO:0000313" key="2">
    <source>
        <dbReference type="EMBL" id="CAK9186412.1"/>
    </source>
</evidence>
<feature type="region of interest" description="Disordered" evidence="1">
    <location>
        <begin position="1"/>
        <end position="61"/>
    </location>
</feature>
<comment type="caution">
    <text evidence="2">The sequence shown here is derived from an EMBL/GenBank/DDBJ whole genome shotgun (WGS) entry which is preliminary data.</text>
</comment>
<evidence type="ECO:0000313" key="3">
    <source>
        <dbReference type="Proteomes" id="UP001642360"/>
    </source>
</evidence>
<dbReference type="Proteomes" id="UP001642360">
    <property type="component" value="Unassembled WGS sequence"/>
</dbReference>
<organism evidence="2 3">
    <name type="scientific">Ilex paraguariensis</name>
    <name type="common">yerba mate</name>
    <dbReference type="NCBI Taxonomy" id="185542"/>
    <lineage>
        <taxon>Eukaryota</taxon>
        <taxon>Viridiplantae</taxon>
        <taxon>Streptophyta</taxon>
        <taxon>Embryophyta</taxon>
        <taxon>Tracheophyta</taxon>
        <taxon>Spermatophyta</taxon>
        <taxon>Magnoliopsida</taxon>
        <taxon>eudicotyledons</taxon>
        <taxon>Gunneridae</taxon>
        <taxon>Pentapetalae</taxon>
        <taxon>asterids</taxon>
        <taxon>campanulids</taxon>
        <taxon>Aquifoliales</taxon>
        <taxon>Aquifoliaceae</taxon>
        <taxon>Ilex</taxon>
    </lineage>
</organism>
<dbReference type="AlphaFoldDB" id="A0ABC8V0L4"/>
<keyword evidence="3" id="KW-1185">Reference proteome</keyword>
<sequence>MERSSVMTNESPADNRKGVQATEVPENGPAHQISYELKEDLSVPQHDEDNPSSSVTNHLPRRRVHIAVMVL</sequence>